<sequence>YRNFACSEPTLCSLDAHFDQKTPTPSLIILLNHSSSSNCQFNLKHQSSVNTTRSQTINAIYLSTQSSVKSIPLLTVMITNVDRLEKGVIRLENFEPGKE</sequence>
<proteinExistence type="predicted"/>
<organism evidence="1 2">
    <name type="scientific">Rotaria sordida</name>
    <dbReference type="NCBI Taxonomy" id="392033"/>
    <lineage>
        <taxon>Eukaryota</taxon>
        <taxon>Metazoa</taxon>
        <taxon>Spiralia</taxon>
        <taxon>Gnathifera</taxon>
        <taxon>Rotifera</taxon>
        <taxon>Eurotatoria</taxon>
        <taxon>Bdelloidea</taxon>
        <taxon>Philodinida</taxon>
        <taxon>Philodinidae</taxon>
        <taxon>Rotaria</taxon>
    </lineage>
</organism>
<accession>A0A819VWN2</accession>
<feature type="non-terminal residue" evidence="1">
    <location>
        <position position="1"/>
    </location>
</feature>
<dbReference type="AlphaFoldDB" id="A0A819VWN2"/>
<evidence type="ECO:0000313" key="2">
    <source>
        <dbReference type="Proteomes" id="UP000663874"/>
    </source>
</evidence>
<protein>
    <submittedName>
        <fullName evidence="1">Uncharacterized protein</fullName>
    </submittedName>
</protein>
<dbReference type="Proteomes" id="UP000663874">
    <property type="component" value="Unassembled WGS sequence"/>
</dbReference>
<name>A0A819VWN2_9BILA</name>
<gene>
    <name evidence="1" type="ORF">FNK824_LOCUS32030</name>
</gene>
<reference evidence="1" key="1">
    <citation type="submission" date="2021-02" db="EMBL/GenBank/DDBJ databases">
        <authorList>
            <person name="Nowell W R."/>
        </authorList>
    </citation>
    <scope>NUCLEOTIDE SEQUENCE</scope>
</reference>
<evidence type="ECO:0000313" key="1">
    <source>
        <dbReference type="EMBL" id="CAF4114920.1"/>
    </source>
</evidence>
<dbReference type="EMBL" id="CAJOBE010010708">
    <property type="protein sequence ID" value="CAF4114920.1"/>
    <property type="molecule type" value="Genomic_DNA"/>
</dbReference>
<comment type="caution">
    <text evidence="1">The sequence shown here is derived from an EMBL/GenBank/DDBJ whole genome shotgun (WGS) entry which is preliminary data.</text>
</comment>